<comment type="caution">
    <text evidence="1">The sequence shown here is derived from an EMBL/GenBank/DDBJ whole genome shotgun (WGS) entry which is preliminary data.</text>
</comment>
<dbReference type="RefSeq" id="WP_167792532.1">
    <property type="nucleotide sequence ID" value="NZ_SRIO01000052.1"/>
</dbReference>
<dbReference type="EMBL" id="SRIO01000052">
    <property type="protein sequence ID" value="TFZ80727.1"/>
    <property type="molecule type" value="Genomic_DNA"/>
</dbReference>
<evidence type="ECO:0000313" key="2">
    <source>
        <dbReference type="Proteomes" id="UP000297890"/>
    </source>
</evidence>
<gene>
    <name evidence="1" type="ORF">E4680_13725</name>
</gene>
<protein>
    <submittedName>
        <fullName evidence="1">Uncharacterized protein</fullName>
    </submittedName>
</protein>
<organism evidence="1 2">
    <name type="scientific">Candidatus Macondimonas diazotrophica</name>
    <dbReference type="NCBI Taxonomy" id="2305248"/>
    <lineage>
        <taxon>Bacteria</taxon>
        <taxon>Pseudomonadati</taxon>
        <taxon>Pseudomonadota</taxon>
        <taxon>Gammaproteobacteria</taxon>
        <taxon>Chromatiales</taxon>
        <taxon>Ectothiorhodospiraceae</taxon>
        <taxon>Candidatus Macondimonas</taxon>
    </lineage>
</organism>
<proteinExistence type="predicted"/>
<sequence>MRRDLTKEQVLQLWLDHRNTKRVIGITGWKENEVCSIIAEWRHKFYAAKVKPKRKAKRAVKVKEYCSCGMDIELFDFLCLDCCIRSIDSKLPDHERAANWSKIPKYMQLAVAAKVGAQ</sequence>
<dbReference type="Proteomes" id="UP000297890">
    <property type="component" value="Unassembled WGS sequence"/>
</dbReference>
<name>A0A4Z0F691_9GAMM</name>
<dbReference type="AlphaFoldDB" id="A0A4Z0F691"/>
<evidence type="ECO:0000313" key="1">
    <source>
        <dbReference type="EMBL" id="TFZ80727.1"/>
    </source>
</evidence>
<keyword evidence="2" id="KW-1185">Reference proteome</keyword>
<accession>A0A4Z0F691</accession>
<reference evidence="1 2" key="1">
    <citation type="journal article" date="2019" name="ISME J.">
        <title>Candidatus Macondimonas diazotrophica, a novel gammaproteobacterial genus dominating crude-oil-contaminated coastal sediments.</title>
        <authorList>
            <person name="Karthikeyan S."/>
            <person name="Konstantinidis K."/>
        </authorList>
    </citation>
    <scope>NUCLEOTIDE SEQUENCE [LARGE SCALE GENOMIC DNA]</scope>
    <source>
        <strain evidence="1 2">KTK01</strain>
    </source>
</reference>